<dbReference type="PANTHER" id="PTHR11685">
    <property type="entry name" value="RBR FAMILY RING FINGER AND IBR DOMAIN-CONTAINING"/>
    <property type="match status" value="1"/>
</dbReference>
<dbReference type="PROSITE" id="PS00518">
    <property type="entry name" value="ZF_RING_1"/>
    <property type="match status" value="1"/>
</dbReference>
<dbReference type="InterPro" id="IPR031128">
    <property type="entry name" value="RNF14_RING-HC_Zfn"/>
</dbReference>
<name>A0ABQ9FQU9_TEGGR</name>
<dbReference type="CDD" id="cd23820">
    <property type="entry name" value="RWD_RNF14"/>
    <property type="match status" value="1"/>
</dbReference>
<dbReference type="InterPro" id="IPR013083">
    <property type="entry name" value="Znf_RING/FYVE/PHD"/>
</dbReference>
<dbReference type="Gene3D" id="3.30.40.10">
    <property type="entry name" value="Zinc/RING finger domain, C3HC4 (zinc finger)"/>
    <property type="match status" value="1"/>
</dbReference>
<proteinExistence type="predicted"/>
<dbReference type="PROSITE" id="PS50908">
    <property type="entry name" value="RWD"/>
    <property type="match status" value="1"/>
</dbReference>
<dbReference type="EMBL" id="JARBDR010000214">
    <property type="protein sequence ID" value="KAJ8318640.1"/>
    <property type="molecule type" value="Genomic_DNA"/>
</dbReference>
<dbReference type="SUPFAM" id="SSF57850">
    <property type="entry name" value="RING/U-box"/>
    <property type="match status" value="1"/>
</dbReference>
<feature type="non-terminal residue" evidence="11">
    <location>
        <position position="339"/>
    </location>
</feature>
<evidence type="ECO:0000256" key="1">
    <source>
        <dbReference type="ARBA" id="ARBA00022679"/>
    </source>
</evidence>
<dbReference type="InterPro" id="IPR006575">
    <property type="entry name" value="RWD_dom"/>
</dbReference>
<dbReference type="PROSITE" id="PS51873">
    <property type="entry name" value="TRIAD"/>
    <property type="match status" value="1"/>
</dbReference>
<evidence type="ECO:0000256" key="5">
    <source>
        <dbReference type="ARBA" id="ARBA00022786"/>
    </source>
</evidence>
<protein>
    <submittedName>
        <fullName evidence="11">Uncharacterized protein</fullName>
    </submittedName>
</protein>
<evidence type="ECO:0000256" key="6">
    <source>
        <dbReference type="ARBA" id="ARBA00022833"/>
    </source>
</evidence>
<feature type="domain" description="RING-type" evidence="8">
    <location>
        <begin position="198"/>
        <end position="247"/>
    </location>
</feature>
<dbReference type="PROSITE" id="PS50089">
    <property type="entry name" value="ZF_RING_2"/>
    <property type="match status" value="1"/>
</dbReference>
<evidence type="ECO:0000256" key="4">
    <source>
        <dbReference type="ARBA" id="ARBA00022771"/>
    </source>
</evidence>
<reference evidence="11 12" key="1">
    <citation type="submission" date="2022-12" db="EMBL/GenBank/DDBJ databases">
        <title>Chromosome-level genome of Tegillarca granosa.</title>
        <authorList>
            <person name="Kim J."/>
        </authorList>
    </citation>
    <scope>NUCLEOTIDE SEQUENCE [LARGE SCALE GENOMIC DNA]</scope>
    <source>
        <strain evidence="11">Teg-2019</strain>
        <tissue evidence="11">Adductor muscle</tissue>
    </source>
</reference>
<dbReference type="InterPro" id="IPR017907">
    <property type="entry name" value="Znf_RING_CS"/>
</dbReference>
<evidence type="ECO:0000256" key="7">
    <source>
        <dbReference type="PROSITE-ProRule" id="PRU00175"/>
    </source>
</evidence>
<dbReference type="Gene3D" id="3.10.110.10">
    <property type="entry name" value="Ubiquitin Conjugating Enzyme"/>
    <property type="match status" value="1"/>
</dbReference>
<evidence type="ECO:0000256" key="3">
    <source>
        <dbReference type="ARBA" id="ARBA00022737"/>
    </source>
</evidence>
<evidence type="ECO:0000256" key="2">
    <source>
        <dbReference type="ARBA" id="ARBA00022723"/>
    </source>
</evidence>
<keyword evidence="1" id="KW-0808">Transferase</keyword>
<dbReference type="InterPro" id="IPR031127">
    <property type="entry name" value="E3_UB_ligase_RBR"/>
</dbReference>
<keyword evidence="5" id="KW-0833">Ubl conjugation pathway</keyword>
<gene>
    <name evidence="11" type="ORF">KUTeg_003731</name>
</gene>
<dbReference type="Pfam" id="PF05773">
    <property type="entry name" value="RWD"/>
    <property type="match status" value="1"/>
</dbReference>
<organism evidence="11 12">
    <name type="scientific">Tegillarca granosa</name>
    <name type="common">Malaysian cockle</name>
    <name type="synonym">Anadara granosa</name>
    <dbReference type="NCBI Taxonomy" id="220873"/>
    <lineage>
        <taxon>Eukaryota</taxon>
        <taxon>Metazoa</taxon>
        <taxon>Spiralia</taxon>
        <taxon>Lophotrochozoa</taxon>
        <taxon>Mollusca</taxon>
        <taxon>Bivalvia</taxon>
        <taxon>Autobranchia</taxon>
        <taxon>Pteriomorphia</taxon>
        <taxon>Arcoida</taxon>
        <taxon>Arcoidea</taxon>
        <taxon>Arcidae</taxon>
        <taxon>Tegillarca</taxon>
    </lineage>
</organism>
<keyword evidence="12" id="KW-1185">Reference proteome</keyword>
<accession>A0ABQ9FQU9</accession>
<dbReference type="InterPro" id="IPR016135">
    <property type="entry name" value="UBQ-conjugating_enzyme/RWD"/>
</dbReference>
<feature type="domain" description="RWD" evidence="9">
    <location>
        <begin position="9"/>
        <end position="137"/>
    </location>
</feature>
<evidence type="ECO:0000313" key="12">
    <source>
        <dbReference type="Proteomes" id="UP001217089"/>
    </source>
</evidence>
<dbReference type="InterPro" id="IPR044066">
    <property type="entry name" value="TRIAD_supradom"/>
</dbReference>
<evidence type="ECO:0000313" key="11">
    <source>
        <dbReference type="EMBL" id="KAJ8318640.1"/>
    </source>
</evidence>
<comment type="caution">
    <text evidence="11">The sequence shown here is derived from an EMBL/GenBank/DDBJ whole genome shotgun (WGS) entry which is preliminary data.</text>
</comment>
<evidence type="ECO:0000259" key="10">
    <source>
        <dbReference type="PROSITE" id="PS51873"/>
    </source>
</evidence>
<sequence length="339" mass="39339">MTDKEQQEDELLALSSIYDENVLTITKDEEEPGGQFLACLHLPENFTLKVPDQQNKNANGEPHLHSIKFLPPLALNFQFPSNYPSQIPPNFTLSCKWLNRKQLTTLCNRLDEIWKENEFSEILFMWTSFLQEETYEFLGLTSPLDLNIRRNSSLDQESSPVDSRAIQELASQSRLIPVILEYDKQEKQREFDKSVFLCNVCFMEKVGSQCIHFLDCSHPYCKECMKSYFTVQIQEGNVVELTCPNDKCESKAHPSQTRKMLEKRYGKNTIQQAVEESYSNEWIQKFSKNCPGCGAHIQILSKSNPYSHYNTKNADCFNRLFEGIDDDEFFLEPDDDDDD</sequence>
<keyword evidence="4 7" id="KW-0863">Zinc-finger</keyword>
<feature type="domain" description="RING-type" evidence="10">
    <location>
        <begin position="194"/>
        <end position="339"/>
    </location>
</feature>
<keyword evidence="3" id="KW-0677">Repeat</keyword>
<dbReference type="Proteomes" id="UP001217089">
    <property type="component" value="Unassembled WGS sequence"/>
</dbReference>
<dbReference type="SUPFAM" id="SSF54495">
    <property type="entry name" value="UBC-like"/>
    <property type="match status" value="1"/>
</dbReference>
<evidence type="ECO:0000259" key="9">
    <source>
        <dbReference type="PROSITE" id="PS50908"/>
    </source>
</evidence>
<dbReference type="CDD" id="cd16628">
    <property type="entry name" value="RING-HC_RBR_RNF14"/>
    <property type="match status" value="1"/>
</dbReference>
<dbReference type="SMART" id="SM00591">
    <property type="entry name" value="RWD"/>
    <property type="match status" value="1"/>
</dbReference>
<dbReference type="InterPro" id="IPR001841">
    <property type="entry name" value="Znf_RING"/>
</dbReference>
<keyword evidence="2" id="KW-0479">Metal-binding</keyword>
<evidence type="ECO:0000259" key="8">
    <source>
        <dbReference type="PROSITE" id="PS50089"/>
    </source>
</evidence>
<keyword evidence="6" id="KW-0862">Zinc</keyword>